<protein>
    <recommendedName>
        <fullName evidence="5">C3H1-type domain-containing protein</fullName>
    </recommendedName>
</protein>
<dbReference type="GeneID" id="25267971"/>
<comment type="caution">
    <text evidence="3">The sequence shown here is derived from an EMBL/GenBank/DDBJ whole genome shotgun (WGS) entry which is preliminary data.</text>
</comment>
<dbReference type="RefSeq" id="XP_013246079.1">
    <property type="nucleotide sequence ID" value="XM_013390625.1"/>
</dbReference>
<sequence length="162" mass="18012">MMRATSLIWIGPWWRWGTLKAPVRPGTSIICSARSTAWNAGVFACSDRLFPCFCENIPVHQQDASRLLGRPFSGARARLRYKCGCAGYESACFQHPIRFHRSMPFVETAIDTMRQSSSQVSNKSLHYHGQDSHGPKFQGLASTSDKAATSETSMQDFFDASG</sequence>
<organism evidence="3 4">
    <name type="scientific">Tilletiaria anomala (strain ATCC 24038 / CBS 436.72 / UBC 951)</name>
    <dbReference type="NCBI Taxonomy" id="1037660"/>
    <lineage>
        <taxon>Eukaryota</taxon>
        <taxon>Fungi</taxon>
        <taxon>Dikarya</taxon>
        <taxon>Basidiomycota</taxon>
        <taxon>Ustilaginomycotina</taxon>
        <taxon>Exobasidiomycetes</taxon>
        <taxon>Georgefischeriales</taxon>
        <taxon>Tilletiariaceae</taxon>
        <taxon>Tilletiaria</taxon>
    </lineage>
</organism>
<dbReference type="EMBL" id="JMSN01000003">
    <property type="protein sequence ID" value="KDN53240.1"/>
    <property type="molecule type" value="Genomic_DNA"/>
</dbReference>
<proteinExistence type="predicted"/>
<dbReference type="AlphaFoldDB" id="A0A066WRF0"/>
<evidence type="ECO:0000256" key="1">
    <source>
        <dbReference type="SAM" id="MobiDB-lite"/>
    </source>
</evidence>
<dbReference type="Proteomes" id="UP000027361">
    <property type="component" value="Unassembled WGS sequence"/>
</dbReference>
<gene>
    <name evidence="3" type="ORF">K437DRAFT_96270</name>
</gene>
<reference evidence="3 4" key="1">
    <citation type="submission" date="2014-05" db="EMBL/GenBank/DDBJ databases">
        <title>Draft genome sequence of a rare smut relative, Tilletiaria anomala UBC 951.</title>
        <authorList>
            <consortium name="DOE Joint Genome Institute"/>
            <person name="Toome M."/>
            <person name="Kuo A."/>
            <person name="Henrissat B."/>
            <person name="Lipzen A."/>
            <person name="Tritt A."/>
            <person name="Yoshinaga Y."/>
            <person name="Zane M."/>
            <person name="Barry K."/>
            <person name="Grigoriev I.V."/>
            <person name="Spatafora J.W."/>
            <person name="Aimea M.C."/>
        </authorList>
    </citation>
    <scope>NUCLEOTIDE SEQUENCE [LARGE SCALE GENOMIC DNA]</scope>
    <source>
        <strain evidence="3 4">UBC 951</strain>
    </source>
</reference>
<feature type="signal peptide" evidence="2">
    <location>
        <begin position="1"/>
        <end position="20"/>
    </location>
</feature>
<keyword evidence="4" id="KW-1185">Reference proteome</keyword>
<feature type="compositionally biased region" description="Polar residues" evidence="1">
    <location>
        <begin position="140"/>
        <end position="155"/>
    </location>
</feature>
<evidence type="ECO:0000256" key="2">
    <source>
        <dbReference type="SAM" id="SignalP"/>
    </source>
</evidence>
<evidence type="ECO:0008006" key="5">
    <source>
        <dbReference type="Google" id="ProtNLM"/>
    </source>
</evidence>
<dbReference type="InParanoid" id="A0A066WRF0"/>
<accession>A0A066WRF0</accession>
<feature type="chain" id="PRO_5001634075" description="C3H1-type domain-containing protein" evidence="2">
    <location>
        <begin position="21"/>
        <end position="162"/>
    </location>
</feature>
<keyword evidence="2" id="KW-0732">Signal</keyword>
<evidence type="ECO:0000313" key="3">
    <source>
        <dbReference type="EMBL" id="KDN53240.1"/>
    </source>
</evidence>
<dbReference type="HOGENOM" id="CLU_1636597_0_0_1"/>
<evidence type="ECO:0000313" key="4">
    <source>
        <dbReference type="Proteomes" id="UP000027361"/>
    </source>
</evidence>
<name>A0A066WRF0_TILAU</name>
<feature type="region of interest" description="Disordered" evidence="1">
    <location>
        <begin position="121"/>
        <end position="162"/>
    </location>
</feature>